<evidence type="ECO:0000313" key="9">
    <source>
        <dbReference type="Proteomes" id="UP000320386"/>
    </source>
</evidence>
<dbReference type="UniPathway" id="UPA00989"/>
<dbReference type="GO" id="GO:0043527">
    <property type="term" value="C:tRNA methyltransferase complex"/>
    <property type="evidence" value="ECO:0007669"/>
    <property type="project" value="TreeGrafter"/>
</dbReference>
<dbReference type="RefSeq" id="WP_261341853.1">
    <property type="nucleotide sequence ID" value="NZ_CP036280.1"/>
</dbReference>
<feature type="binding site" evidence="7">
    <location>
        <position position="122"/>
    </location>
    <ligand>
        <name>substrate</name>
    </ligand>
</feature>
<reference evidence="8 9" key="1">
    <citation type="submission" date="2019-02" db="EMBL/GenBank/DDBJ databases">
        <title>Deep-cultivation of Planctomycetes and their phenomic and genomic characterization uncovers novel biology.</title>
        <authorList>
            <person name="Wiegand S."/>
            <person name="Jogler M."/>
            <person name="Boedeker C."/>
            <person name="Pinto D."/>
            <person name="Vollmers J."/>
            <person name="Rivas-Marin E."/>
            <person name="Kohn T."/>
            <person name="Peeters S.H."/>
            <person name="Heuer A."/>
            <person name="Rast P."/>
            <person name="Oberbeckmann S."/>
            <person name="Bunk B."/>
            <person name="Jeske O."/>
            <person name="Meyerdierks A."/>
            <person name="Storesund J.E."/>
            <person name="Kallscheuer N."/>
            <person name="Luecker S."/>
            <person name="Lage O.M."/>
            <person name="Pohl T."/>
            <person name="Merkel B.J."/>
            <person name="Hornburger P."/>
            <person name="Mueller R.-W."/>
            <person name="Bruemmer F."/>
            <person name="Labrenz M."/>
            <person name="Spormann A.M."/>
            <person name="Op den Camp H."/>
            <person name="Overmann J."/>
            <person name="Amann R."/>
            <person name="Jetten M.S.M."/>
            <person name="Mascher T."/>
            <person name="Medema M.H."/>
            <person name="Devos D.P."/>
            <person name="Kaster A.-K."/>
            <person name="Ovreas L."/>
            <person name="Rohde M."/>
            <person name="Galperin M.Y."/>
            <person name="Jogler C."/>
        </authorList>
    </citation>
    <scope>NUCLEOTIDE SEQUENCE [LARGE SCALE GENOMIC DNA]</scope>
    <source>
        <strain evidence="8 9">Pan265</strain>
    </source>
</reference>
<feature type="binding site" evidence="7">
    <location>
        <begin position="160"/>
        <end position="163"/>
    </location>
    <ligand>
        <name>substrate</name>
    </ligand>
</feature>
<evidence type="ECO:0000256" key="3">
    <source>
        <dbReference type="ARBA" id="ARBA00022603"/>
    </source>
</evidence>
<dbReference type="Gene3D" id="3.40.50.150">
    <property type="entry name" value="Vaccinia Virus protein VP39"/>
    <property type="match status" value="1"/>
</dbReference>
<feature type="binding site" evidence="7">
    <location>
        <position position="83"/>
    </location>
    <ligand>
        <name>substrate</name>
    </ligand>
</feature>
<dbReference type="PANTHER" id="PTHR23417:SF14">
    <property type="entry name" value="PENTACOTRIPEPTIDE-REPEAT REGION OF PRORP DOMAIN-CONTAINING PROTEIN"/>
    <property type="match status" value="1"/>
</dbReference>
<proteinExistence type="inferred from homology"/>
<keyword evidence="5 7" id="KW-0949">S-adenosyl-L-methionine</keyword>
<evidence type="ECO:0000256" key="2">
    <source>
        <dbReference type="ARBA" id="ARBA00003015"/>
    </source>
</evidence>
<dbReference type="HAMAP" id="MF_01057">
    <property type="entry name" value="tRNA_methyltr_TrmB"/>
    <property type="match status" value="1"/>
</dbReference>
<accession>A0A518C136</accession>
<evidence type="ECO:0000256" key="6">
    <source>
        <dbReference type="ARBA" id="ARBA00022694"/>
    </source>
</evidence>
<comment type="similarity">
    <text evidence="7">Belongs to the class I-like SAM-binding methyltransferase superfamily. TrmB family.</text>
</comment>
<sequence>MDLEIGSGKGTFLVQQASLEPQVRFLGVEYARAFALYAGDRLRRRGVANARMMHTDGVMLIRFYLPNDFFRQVHLYFPDPWPKKRHHKRRFFQTENLIEVHRVLMDPTPGLPESGRFRVATDHADYFAWMEEHAKQAEHLFERLPYEPPASAGECEVVGTNFERKYREEGRTFHGMILRKRPA</sequence>
<dbReference type="AlphaFoldDB" id="A0A518C136"/>
<evidence type="ECO:0000313" key="8">
    <source>
        <dbReference type="EMBL" id="QDU72932.1"/>
    </source>
</evidence>
<dbReference type="PANTHER" id="PTHR23417">
    <property type="entry name" value="3-DEOXY-D-MANNO-OCTULOSONIC-ACID TRANSFERASE/TRNA GUANINE-N 7 - -METHYLTRANSFERASE"/>
    <property type="match status" value="1"/>
</dbReference>
<name>A0A518C136_9BACT</name>
<keyword evidence="9" id="KW-1185">Reference proteome</keyword>
<dbReference type="Pfam" id="PF02390">
    <property type="entry name" value="Methyltransf_4"/>
    <property type="match status" value="1"/>
</dbReference>
<evidence type="ECO:0000256" key="4">
    <source>
        <dbReference type="ARBA" id="ARBA00022679"/>
    </source>
</evidence>
<dbReference type="InterPro" id="IPR003358">
    <property type="entry name" value="tRNA_(Gua-N-7)_MeTrfase_Trmb"/>
</dbReference>
<comment type="catalytic activity">
    <reaction evidence="1 7">
        <text>guanosine(46) in tRNA + S-adenosyl-L-methionine = N(7)-methylguanosine(46) in tRNA + S-adenosyl-L-homocysteine</text>
        <dbReference type="Rhea" id="RHEA:42708"/>
        <dbReference type="Rhea" id="RHEA-COMP:10188"/>
        <dbReference type="Rhea" id="RHEA-COMP:10189"/>
        <dbReference type="ChEBI" id="CHEBI:57856"/>
        <dbReference type="ChEBI" id="CHEBI:59789"/>
        <dbReference type="ChEBI" id="CHEBI:74269"/>
        <dbReference type="ChEBI" id="CHEBI:74480"/>
        <dbReference type="EC" id="2.1.1.33"/>
    </reaction>
</comment>
<dbReference type="KEGG" id="mcad:Pan265_28080"/>
<comment type="caution">
    <text evidence="7">Lacks conserved residue(s) required for the propagation of feature annotation.</text>
</comment>
<feature type="binding site" evidence="7">
    <location>
        <position position="56"/>
    </location>
    <ligand>
        <name>S-adenosyl-L-methionine</name>
        <dbReference type="ChEBI" id="CHEBI:59789"/>
    </ligand>
</feature>
<keyword evidence="3 7" id="KW-0489">Methyltransferase</keyword>
<dbReference type="PROSITE" id="PS51625">
    <property type="entry name" value="SAM_MT_TRMB"/>
    <property type="match status" value="1"/>
</dbReference>
<feature type="binding site" evidence="7">
    <location>
        <position position="4"/>
    </location>
    <ligand>
        <name>S-adenosyl-L-methionine</name>
        <dbReference type="ChEBI" id="CHEBI:59789"/>
    </ligand>
</feature>
<protein>
    <recommendedName>
        <fullName evidence="7">tRNA (guanine-N(7)-)-methyltransferase</fullName>
        <ecNumber evidence="7">2.1.1.33</ecNumber>
    </recommendedName>
    <alternativeName>
        <fullName evidence="7">tRNA (guanine(46)-N(7))-methyltransferase</fullName>
    </alternativeName>
    <alternativeName>
        <fullName evidence="7">tRNA(m7G46)-methyltransferase</fullName>
    </alternativeName>
</protein>
<feature type="binding site" evidence="7">
    <location>
        <position position="79"/>
    </location>
    <ligand>
        <name>S-adenosyl-L-methionine</name>
        <dbReference type="ChEBI" id="CHEBI:59789"/>
    </ligand>
</feature>
<dbReference type="InterPro" id="IPR029063">
    <property type="entry name" value="SAM-dependent_MTases_sf"/>
</dbReference>
<dbReference type="SUPFAM" id="SSF53335">
    <property type="entry name" value="S-adenosyl-L-methionine-dependent methyltransferases"/>
    <property type="match status" value="1"/>
</dbReference>
<evidence type="ECO:0000256" key="5">
    <source>
        <dbReference type="ARBA" id="ARBA00022691"/>
    </source>
</evidence>
<dbReference type="InterPro" id="IPR055361">
    <property type="entry name" value="tRNA_methyltr_TrmB_bact"/>
</dbReference>
<feature type="binding site" evidence="7">
    <location>
        <position position="29"/>
    </location>
    <ligand>
        <name>S-adenosyl-L-methionine</name>
        <dbReference type="ChEBI" id="CHEBI:59789"/>
    </ligand>
</feature>
<comment type="pathway">
    <text evidence="7">tRNA modification; N(7)-methylguanine-tRNA biosynthesis.</text>
</comment>
<evidence type="ECO:0000256" key="1">
    <source>
        <dbReference type="ARBA" id="ARBA00000142"/>
    </source>
</evidence>
<dbReference type="Proteomes" id="UP000320386">
    <property type="component" value="Chromosome"/>
</dbReference>
<organism evidence="8 9">
    <name type="scientific">Mucisphaera calidilacus</name>
    <dbReference type="NCBI Taxonomy" id="2527982"/>
    <lineage>
        <taxon>Bacteria</taxon>
        <taxon>Pseudomonadati</taxon>
        <taxon>Planctomycetota</taxon>
        <taxon>Phycisphaerae</taxon>
        <taxon>Phycisphaerales</taxon>
        <taxon>Phycisphaeraceae</taxon>
        <taxon>Mucisphaera</taxon>
    </lineage>
</organism>
<dbReference type="GO" id="GO:0008176">
    <property type="term" value="F:tRNA (guanine(46)-N7)-methyltransferase activity"/>
    <property type="evidence" value="ECO:0007669"/>
    <property type="project" value="UniProtKB-UniRule"/>
</dbReference>
<evidence type="ECO:0000256" key="7">
    <source>
        <dbReference type="HAMAP-Rule" id="MF_01057"/>
    </source>
</evidence>
<keyword evidence="6 7" id="KW-0819">tRNA processing</keyword>
<gene>
    <name evidence="7 8" type="primary">trmB</name>
    <name evidence="8" type="ORF">Pan265_28080</name>
</gene>
<keyword evidence="4 7" id="KW-0808">Transferase</keyword>
<comment type="function">
    <text evidence="2 7">Catalyzes the formation of N(7)-methylguanine at position 46 (m7G46) in tRNA.</text>
</comment>
<dbReference type="EMBL" id="CP036280">
    <property type="protein sequence ID" value="QDU72932.1"/>
    <property type="molecule type" value="Genomic_DNA"/>
</dbReference>
<dbReference type="EC" id="2.1.1.33" evidence="7"/>